<accession>F8NVQ3</accession>
<dbReference type="PANTHER" id="PTHR10293:SF73">
    <property type="entry name" value="GLUTAREDOXIN-3"/>
    <property type="match status" value="1"/>
</dbReference>
<dbReference type="EMBL" id="GL945434">
    <property type="protein sequence ID" value="EGO24890.1"/>
    <property type="molecule type" value="Genomic_DNA"/>
</dbReference>
<proteinExistence type="inferred from homology"/>
<dbReference type="FunFam" id="3.40.30.10:FF:000012">
    <property type="entry name" value="Monothiol glutaredoxin"/>
    <property type="match status" value="1"/>
</dbReference>
<dbReference type="GeneID" id="18819486"/>
<dbReference type="RefSeq" id="XP_007318909.1">
    <property type="nucleotide sequence ID" value="XM_007318847.1"/>
</dbReference>
<dbReference type="Pfam" id="PF00462">
    <property type="entry name" value="Glutaredoxin"/>
    <property type="match status" value="1"/>
</dbReference>
<evidence type="ECO:0000259" key="7">
    <source>
        <dbReference type="Pfam" id="PF00462"/>
    </source>
</evidence>
<name>F8NVQ3_SERL9</name>
<dbReference type="CDD" id="cd02984">
    <property type="entry name" value="TRX_PICOT"/>
    <property type="match status" value="1"/>
</dbReference>
<keyword evidence="3" id="KW-0408">Iron</keyword>
<dbReference type="FunFam" id="3.40.30.10:FF:000092">
    <property type="entry name" value="Monothiol glutaredoxin"/>
    <property type="match status" value="1"/>
</dbReference>
<comment type="similarity">
    <text evidence="1">Belongs to the glutaredoxin family. Monothiol subfamily.</text>
</comment>
<keyword evidence="4" id="KW-0411">Iron-sulfur</keyword>
<dbReference type="SUPFAM" id="SSF52833">
    <property type="entry name" value="Thioredoxin-like"/>
    <property type="match status" value="2"/>
</dbReference>
<evidence type="ECO:0000256" key="5">
    <source>
        <dbReference type="ARBA" id="ARBA00055846"/>
    </source>
</evidence>
<keyword evidence="2" id="KW-0479">Metal-binding</keyword>
<dbReference type="GO" id="GO:0005634">
    <property type="term" value="C:nucleus"/>
    <property type="evidence" value="ECO:0007669"/>
    <property type="project" value="TreeGrafter"/>
</dbReference>
<dbReference type="InterPro" id="IPR036249">
    <property type="entry name" value="Thioredoxin-like_sf"/>
</dbReference>
<dbReference type="GO" id="GO:0005829">
    <property type="term" value="C:cytosol"/>
    <property type="evidence" value="ECO:0007669"/>
    <property type="project" value="TreeGrafter"/>
</dbReference>
<dbReference type="CDD" id="cd03028">
    <property type="entry name" value="GRX_PICOT_like"/>
    <property type="match status" value="1"/>
</dbReference>
<reference evidence="8" key="1">
    <citation type="submission" date="2011-04" db="EMBL/GenBank/DDBJ databases">
        <title>Evolution of plant cell wall degrading machinery underlies the functional diversity of forest fungi.</title>
        <authorList>
            <consortium name="US DOE Joint Genome Institute (JGI-PGF)"/>
            <person name="Eastwood D.C."/>
            <person name="Floudas D."/>
            <person name="Binder M."/>
            <person name="Majcherczyk A."/>
            <person name="Schneider P."/>
            <person name="Aerts A."/>
            <person name="Asiegbu F.O."/>
            <person name="Baker S.E."/>
            <person name="Barry K."/>
            <person name="Bendiksby M."/>
            <person name="Blumentritt M."/>
            <person name="Coutinho P.M."/>
            <person name="Cullen D."/>
            <person name="Cullen D."/>
            <person name="Gathman A."/>
            <person name="Goodell B."/>
            <person name="Henrissat B."/>
            <person name="Ihrmark K."/>
            <person name="Kauserud H."/>
            <person name="Kohler A."/>
            <person name="LaButti K."/>
            <person name="Lapidus A."/>
            <person name="Lavin J.L."/>
            <person name="Lee Y.-H."/>
            <person name="Lindquist E."/>
            <person name="Lilly W."/>
            <person name="Lucas S."/>
            <person name="Morin E."/>
            <person name="Murat C."/>
            <person name="Oguiza J.A."/>
            <person name="Park J."/>
            <person name="Pisabarro A.G."/>
            <person name="Riley R."/>
            <person name="Rosling A."/>
            <person name="Salamov A."/>
            <person name="Schmidt O."/>
            <person name="Schmutz J."/>
            <person name="Skrede I."/>
            <person name="Stenlid J."/>
            <person name="Wiebenga A."/>
            <person name="Xie X."/>
            <person name="Kues U."/>
            <person name="Hibbett D.S."/>
            <person name="Hoffmeister D."/>
            <person name="Hogberg N."/>
            <person name="Martin F."/>
            <person name="Grigoriev I.V."/>
            <person name="Watkinson S.C."/>
        </authorList>
    </citation>
    <scope>NUCLEOTIDE SEQUENCE</scope>
    <source>
        <strain evidence="8">S7.9</strain>
    </source>
</reference>
<protein>
    <submittedName>
        <fullName evidence="8">Uncharacterized protein</fullName>
    </submittedName>
</protein>
<dbReference type="GO" id="GO:0046872">
    <property type="term" value="F:metal ion binding"/>
    <property type="evidence" value="ECO:0007669"/>
    <property type="project" value="UniProtKB-KW"/>
</dbReference>
<evidence type="ECO:0000256" key="1">
    <source>
        <dbReference type="ARBA" id="ARBA00009630"/>
    </source>
</evidence>
<gene>
    <name evidence="8" type="ORF">SERLADRAFT_468838</name>
</gene>
<dbReference type="AlphaFoldDB" id="F8NVQ3"/>
<dbReference type="InterPro" id="IPR013766">
    <property type="entry name" value="Thioredoxin_domain"/>
</dbReference>
<dbReference type="Proteomes" id="UP000008064">
    <property type="component" value="Unassembled WGS sequence"/>
</dbReference>
<organism>
    <name type="scientific">Serpula lacrymans var. lacrymans (strain S7.9)</name>
    <name type="common">Dry rot fungus</name>
    <dbReference type="NCBI Taxonomy" id="578457"/>
    <lineage>
        <taxon>Eukaryota</taxon>
        <taxon>Fungi</taxon>
        <taxon>Dikarya</taxon>
        <taxon>Basidiomycota</taxon>
        <taxon>Agaricomycotina</taxon>
        <taxon>Agaricomycetes</taxon>
        <taxon>Agaricomycetidae</taxon>
        <taxon>Boletales</taxon>
        <taxon>Coniophorineae</taxon>
        <taxon>Serpulaceae</taxon>
        <taxon>Serpula</taxon>
    </lineage>
</organism>
<dbReference type="GO" id="GO:0051537">
    <property type="term" value="F:2 iron, 2 sulfur cluster binding"/>
    <property type="evidence" value="ECO:0007669"/>
    <property type="project" value="TreeGrafter"/>
</dbReference>
<dbReference type="KEGG" id="sla:SERLADRAFT_468838"/>
<dbReference type="GO" id="GO:0015036">
    <property type="term" value="F:disulfide oxidoreductase activity"/>
    <property type="evidence" value="ECO:0007669"/>
    <property type="project" value="UniProtKB-ARBA"/>
</dbReference>
<feature type="domain" description="Thioredoxin" evidence="6">
    <location>
        <begin position="9"/>
        <end position="98"/>
    </location>
</feature>
<dbReference type="PANTHER" id="PTHR10293">
    <property type="entry name" value="GLUTAREDOXIN FAMILY MEMBER"/>
    <property type="match status" value="1"/>
</dbReference>
<dbReference type="InterPro" id="IPR004480">
    <property type="entry name" value="Monothiol_GRX-rel"/>
</dbReference>
<dbReference type="Pfam" id="PF00085">
    <property type="entry name" value="Thioredoxin"/>
    <property type="match status" value="1"/>
</dbReference>
<evidence type="ECO:0000313" key="8">
    <source>
        <dbReference type="EMBL" id="EGO24890.1"/>
    </source>
</evidence>
<evidence type="ECO:0000259" key="6">
    <source>
        <dbReference type="Pfam" id="PF00085"/>
    </source>
</evidence>
<sequence length="229" mass="25792">MSNLENFVNVTSPEHFRALLSKDLERVSLINFWAPWAAPCTQMNEVVLELAKKYPKLLVLQVEAEEQPDITESMDIEAVPSFIVLRGHALLSRIPGADAIRLTTALAAHLQSPAAPIPTPLEKKETPEELKSRMDGLMSKSKVVLFMKGQPDEPRCGFSRQTVQLLRDNKVEFTHFDILSDESVRQGLKQLNDWPTFPQIIVNGEFVGGLDVTKDLFNTGEFWEIYKSA</sequence>
<dbReference type="OrthoDB" id="415696at2759"/>
<dbReference type="GO" id="GO:0006879">
    <property type="term" value="P:intracellular iron ion homeostasis"/>
    <property type="evidence" value="ECO:0007669"/>
    <property type="project" value="TreeGrafter"/>
</dbReference>
<evidence type="ECO:0000256" key="3">
    <source>
        <dbReference type="ARBA" id="ARBA00023004"/>
    </source>
</evidence>
<feature type="domain" description="Glutaredoxin" evidence="7">
    <location>
        <begin position="143"/>
        <end position="207"/>
    </location>
</feature>
<dbReference type="HOGENOM" id="CLU_026126_12_0_1"/>
<evidence type="ECO:0000256" key="2">
    <source>
        <dbReference type="ARBA" id="ARBA00022723"/>
    </source>
</evidence>
<evidence type="ECO:0000256" key="4">
    <source>
        <dbReference type="ARBA" id="ARBA00023014"/>
    </source>
</evidence>
<dbReference type="InterPro" id="IPR033658">
    <property type="entry name" value="GRX_PICOT-like"/>
</dbReference>
<dbReference type="Gene3D" id="3.40.30.10">
    <property type="entry name" value="Glutaredoxin"/>
    <property type="match status" value="2"/>
</dbReference>
<dbReference type="InterPro" id="IPR002109">
    <property type="entry name" value="Glutaredoxin"/>
</dbReference>
<dbReference type="PROSITE" id="PS51354">
    <property type="entry name" value="GLUTAREDOXIN_2"/>
    <property type="match status" value="1"/>
</dbReference>
<comment type="function">
    <text evidence="5">Monothiol glutaredoxin involved in the biogenesis of iron-sulfur clusters. Binds one iron-sulfur cluster per dimer. The iron-sulfur cluster is bound between subunits, and is complexed by a bound glutathione and a cysteine residue from each subunit.</text>
</comment>